<gene>
    <name evidence="6" type="ORF">AVDCRST_MAG77-6048</name>
</gene>
<feature type="domain" description="Superoxide dismutase copper/zinc binding" evidence="5">
    <location>
        <begin position="55"/>
        <end position="185"/>
    </location>
</feature>
<organism evidence="6">
    <name type="scientific">uncultured Chloroflexota bacterium</name>
    <dbReference type="NCBI Taxonomy" id="166587"/>
    <lineage>
        <taxon>Bacteria</taxon>
        <taxon>Bacillati</taxon>
        <taxon>Chloroflexota</taxon>
        <taxon>environmental samples</taxon>
    </lineage>
</organism>
<feature type="transmembrane region" description="Helical" evidence="4">
    <location>
        <begin position="200"/>
        <end position="221"/>
    </location>
</feature>
<evidence type="ECO:0000256" key="4">
    <source>
        <dbReference type="SAM" id="Phobius"/>
    </source>
</evidence>
<sequence length="230" mass="22376">MRQQQVTQVTQVALAVLAVLGAAVAAALTGGVAAAQTSPRAANAVIRSGDGQQIGTASLTETAAGVRLAVQVRNLPPGEHGIHIHAVGTCDGPAFLSAGGHFNPMNAQHGLRNPAGAHAGDLPELAVAANGTASYATTTTRVTLGTGAASLFDADGSSLVIHADPDDHVTDPTGNSGARIACGTIVAGAAALPATGGGTAAPLMGLGAGALTALAGLGAVLRRRNTRRAA</sequence>
<evidence type="ECO:0000256" key="1">
    <source>
        <dbReference type="ARBA" id="ARBA00010457"/>
    </source>
</evidence>
<dbReference type="Gene3D" id="2.60.40.200">
    <property type="entry name" value="Superoxide dismutase, copper/zinc binding domain"/>
    <property type="match status" value="1"/>
</dbReference>
<name>A0A6J4KJT9_9CHLR</name>
<keyword evidence="4" id="KW-0812">Transmembrane</keyword>
<dbReference type="EMBL" id="CADCTC010000314">
    <property type="protein sequence ID" value="CAA9305411.1"/>
    <property type="molecule type" value="Genomic_DNA"/>
</dbReference>
<dbReference type="InterPro" id="IPR024134">
    <property type="entry name" value="SOD_Cu/Zn_/chaperone"/>
</dbReference>
<evidence type="ECO:0000256" key="3">
    <source>
        <dbReference type="RuleBase" id="RU000393"/>
    </source>
</evidence>
<dbReference type="InterPro" id="IPR001424">
    <property type="entry name" value="SOD_Cu_Zn_dom"/>
</dbReference>
<dbReference type="PROSITE" id="PS00332">
    <property type="entry name" value="SOD_CU_ZN_2"/>
    <property type="match status" value="1"/>
</dbReference>
<proteinExistence type="inferred from homology"/>
<keyword evidence="4" id="KW-1133">Transmembrane helix</keyword>
<comment type="catalytic activity">
    <reaction evidence="3">
        <text>2 superoxide + 2 H(+) = H2O2 + O2</text>
        <dbReference type="Rhea" id="RHEA:20696"/>
        <dbReference type="ChEBI" id="CHEBI:15378"/>
        <dbReference type="ChEBI" id="CHEBI:15379"/>
        <dbReference type="ChEBI" id="CHEBI:16240"/>
        <dbReference type="ChEBI" id="CHEBI:18421"/>
        <dbReference type="EC" id="1.15.1.1"/>
    </reaction>
</comment>
<dbReference type="GO" id="GO:0004784">
    <property type="term" value="F:superoxide dismutase activity"/>
    <property type="evidence" value="ECO:0007669"/>
    <property type="project" value="UniProtKB-EC"/>
</dbReference>
<dbReference type="InterPro" id="IPR036423">
    <property type="entry name" value="SOD-like_Cu/Zn_dom_sf"/>
</dbReference>
<keyword evidence="4" id="KW-0472">Membrane</keyword>
<comment type="cofactor">
    <cofactor evidence="3">
        <name>Zn(2+)</name>
        <dbReference type="ChEBI" id="CHEBI:29105"/>
    </cofactor>
    <text evidence="3">Binds 1 zinc ion per subunit.</text>
</comment>
<protein>
    <recommendedName>
        <fullName evidence="3">Superoxide dismutase [Cu-Zn]</fullName>
        <ecNumber evidence="3">1.15.1.1</ecNumber>
    </recommendedName>
</protein>
<accession>A0A6J4KJT9</accession>
<reference evidence="6" key="1">
    <citation type="submission" date="2020-02" db="EMBL/GenBank/DDBJ databases">
        <authorList>
            <person name="Meier V. D."/>
        </authorList>
    </citation>
    <scope>NUCLEOTIDE SEQUENCE</scope>
    <source>
        <strain evidence="6">AVDCRST_MAG77</strain>
    </source>
</reference>
<keyword evidence="3" id="KW-0186">Copper</keyword>
<keyword evidence="3" id="KW-0479">Metal-binding</keyword>
<evidence type="ECO:0000259" key="5">
    <source>
        <dbReference type="Pfam" id="PF00080"/>
    </source>
</evidence>
<keyword evidence="3 6" id="KW-0560">Oxidoreductase</keyword>
<comment type="function">
    <text evidence="2">Destroys radicals which are normally produced within the cells and which are toxic to biological systems. May play a role in favoring mycobacterial survival in phagocytes.</text>
</comment>
<evidence type="ECO:0000256" key="2">
    <source>
        <dbReference type="ARBA" id="ARBA00024900"/>
    </source>
</evidence>
<evidence type="ECO:0000313" key="6">
    <source>
        <dbReference type="EMBL" id="CAA9305411.1"/>
    </source>
</evidence>
<comment type="similarity">
    <text evidence="1 3">Belongs to the Cu-Zn superoxide dismutase family.</text>
</comment>
<comment type="cofactor">
    <cofactor evidence="3">
        <name>Cu cation</name>
        <dbReference type="ChEBI" id="CHEBI:23378"/>
    </cofactor>
    <text evidence="3">Binds 1 copper ion per subunit.</text>
</comment>
<dbReference type="InterPro" id="IPR018152">
    <property type="entry name" value="SOD_Cu/Zn_BS"/>
</dbReference>
<keyword evidence="3" id="KW-0862">Zinc</keyword>
<dbReference type="Pfam" id="PF00080">
    <property type="entry name" value="Sod_Cu"/>
    <property type="match status" value="1"/>
</dbReference>
<dbReference type="EC" id="1.15.1.1" evidence="3"/>
<dbReference type="SUPFAM" id="SSF49329">
    <property type="entry name" value="Cu,Zn superoxide dismutase-like"/>
    <property type="match status" value="1"/>
</dbReference>
<dbReference type="GO" id="GO:0005507">
    <property type="term" value="F:copper ion binding"/>
    <property type="evidence" value="ECO:0007669"/>
    <property type="project" value="InterPro"/>
</dbReference>
<dbReference type="PANTHER" id="PTHR10003">
    <property type="entry name" value="SUPEROXIDE DISMUTASE CU-ZN -RELATED"/>
    <property type="match status" value="1"/>
</dbReference>
<dbReference type="AlphaFoldDB" id="A0A6J4KJT9"/>
<dbReference type="CDD" id="cd00305">
    <property type="entry name" value="Cu-Zn_Superoxide_Dismutase"/>
    <property type="match status" value="1"/>
</dbReference>